<accession>A0ACD3AU69</accession>
<gene>
    <name evidence="1" type="ORF">BDN72DRAFT_897535</name>
</gene>
<reference evidence="1 2" key="1">
    <citation type="journal article" date="2019" name="Nat. Ecol. Evol.">
        <title>Megaphylogeny resolves global patterns of mushroom evolution.</title>
        <authorList>
            <person name="Varga T."/>
            <person name="Krizsan K."/>
            <person name="Foldi C."/>
            <person name="Dima B."/>
            <person name="Sanchez-Garcia M."/>
            <person name="Sanchez-Ramirez S."/>
            <person name="Szollosi G.J."/>
            <person name="Szarkandi J.G."/>
            <person name="Papp V."/>
            <person name="Albert L."/>
            <person name="Andreopoulos W."/>
            <person name="Angelini C."/>
            <person name="Antonin V."/>
            <person name="Barry K.W."/>
            <person name="Bougher N.L."/>
            <person name="Buchanan P."/>
            <person name="Buyck B."/>
            <person name="Bense V."/>
            <person name="Catcheside P."/>
            <person name="Chovatia M."/>
            <person name="Cooper J."/>
            <person name="Damon W."/>
            <person name="Desjardin D."/>
            <person name="Finy P."/>
            <person name="Geml J."/>
            <person name="Haridas S."/>
            <person name="Hughes K."/>
            <person name="Justo A."/>
            <person name="Karasinski D."/>
            <person name="Kautmanova I."/>
            <person name="Kiss B."/>
            <person name="Kocsube S."/>
            <person name="Kotiranta H."/>
            <person name="LaButti K.M."/>
            <person name="Lechner B.E."/>
            <person name="Liimatainen K."/>
            <person name="Lipzen A."/>
            <person name="Lukacs Z."/>
            <person name="Mihaltcheva S."/>
            <person name="Morgado L.N."/>
            <person name="Niskanen T."/>
            <person name="Noordeloos M.E."/>
            <person name="Ohm R.A."/>
            <person name="Ortiz-Santana B."/>
            <person name="Ovrebo C."/>
            <person name="Racz N."/>
            <person name="Riley R."/>
            <person name="Savchenko A."/>
            <person name="Shiryaev A."/>
            <person name="Soop K."/>
            <person name="Spirin V."/>
            <person name="Szebenyi C."/>
            <person name="Tomsovsky M."/>
            <person name="Tulloss R.E."/>
            <person name="Uehling J."/>
            <person name="Grigoriev I.V."/>
            <person name="Vagvolgyi C."/>
            <person name="Papp T."/>
            <person name="Martin F.M."/>
            <person name="Miettinen O."/>
            <person name="Hibbett D.S."/>
            <person name="Nagy L.G."/>
        </authorList>
    </citation>
    <scope>NUCLEOTIDE SEQUENCE [LARGE SCALE GENOMIC DNA]</scope>
    <source>
        <strain evidence="1 2">NL-1719</strain>
    </source>
</reference>
<proteinExistence type="predicted"/>
<organism evidence="1 2">
    <name type="scientific">Pluteus cervinus</name>
    <dbReference type="NCBI Taxonomy" id="181527"/>
    <lineage>
        <taxon>Eukaryota</taxon>
        <taxon>Fungi</taxon>
        <taxon>Dikarya</taxon>
        <taxon>Basidiomycota</taxon>
        <taxon>Agaricomycotina</taxon>
        <taxon>Agaricomycetes</taxon>
        <taxon>Agaricomycetidae</taxon>
        <taxon>Agaricales</taxon>
        <taxon>Pluteineae</taxon>
        <taxon>Pluteaceae</taxon>
        <taxon>Pluteus</taxon>
    </lineage>
</organism>
<keyword evidence="2" id="KW-1185">Reference proteome</keyword>
<evidence type="ECO:0000313" key="2">
    <source>
        <dbReference type="Proteomes" id="UP000308600"/>
    </source>
</evidence>
<protein>
    <submittedName>
        <fullName evidence="1">Uncharacterized protein</fullName>
    </submittedName>
</protein>
<name>A0ACD3AU69_9AGAR</name>
<sequence>MDTRRFTTPRHRCDYDYDGPRVFRLGLGFILRLCCGTNFHCHDVVDPHDGDKRYELWSPNAELALFPGVRPENFSLDLPLLNPRFDGSGGRWDFTLNPQYLEYGKLHHAFIRRTTSYSLSTDPPEFWPLTNHWESRATSSENIGIVSYQFYQDLTNRAKALLRQVDAICRGRRQDFERCSYWLPKPPNLVPASWCSEFLKPNPWEYHVDRIAHFQRQLKELAAWAECATRLIETNFSINNSRDVLYQQDFPRADERYLGVWAPGEDETAIVWLLGRGIPCYFVHQYRENFEYGEHIAVDRRNTVIKGFIPQVTPIHLSPEHNPYFKLALHQQAPISRSHPSMIPYTFPQIHITLENENRSGSWVHRFRFSGIKDPRTGTIAWPLTHAGSLTWIKPPPIPAGDRNLKKWTIYCLEEIGGQPCMQERSKSNSKVPPWYDRENRRILYFRDELPPVRGLRHCFGVDEYGRPAPFYNYVGKSTGRHDWVPVAQTRTQWIYRKQFSSGTPLPEQKAPRPKDPIPTALLSPLPPLASSPQTPISDQSDLSKRLETSSIVVSLPDVAQSNSASRGEPMDVDGVGMRSTQSPCPPVNAEEVSNEKHSTTISNFTAVSNTSVSQLSAHSISTLGKDVGAKNALSVGVAHPISVSITSVAGPSQALASRNTKSSTNLRFSPYPSSSKQAETPIPTNTVEFSKLPPILADAIASATGSQKAALQRIFLSFTGGRHSRNAYLSLDVAPINGVNPPLLTNVLAFGTFVISNKTGFYLRYWHIIYPDLPFTTLIGMAVQRGLHVRLTVKTSDIRGMITSLLRPPAPAPEMFPSGISPTGLAKWSQKRGVQSSRRACSIYTEGVRSILRLPRARRLILEGGLLWRIALQWDGMSLYQIGLNGPSPLALHYRVGETHPDLELFDDALPDPVMNILLGVQDNGSSFWPSPALLEYGAKWYGLWNNDLENWFQHQASKISSGEARTYSKSEWRKFFKTFRVVDRNNAEVIGSEAHAQQLCGRLDADFPDLWLGWTGPYDLVLRDPVACPFDGQDLA</sequence>
<dbReference type="Proteomes" id="UP000308600">
    <property type="component" value="Unassembled WGS sequence"/>
</dbReference>
<evidence type="ECO:0000313" key="1">
    <source>
        <dbReference type="EMBL" id="TFK69146.1"/>
    </source>
</evidence>
<dbReference type="EMBL" id="ML208336">
    <property type="protein sequence ID" value="TFK69146.1"/>
    <property type="molecule type" value="Genomic_DNA"/>
</dbReference>